<dbReference type="OrthoDB" id="4509506at2759"/>
<proteinExistence type="predicted"/>
<dbReference type="AlphaFoldDB" id="A0A2J6QK72"/>
<dbReference type="GO" id="GO:0006338">
    <property type="term" value="P:chromatin remodeling"/>
    <property type="evidence" value="ECO:0007669"/>
    <property type="project" value="UniProtKB-ARBA"/>
</dbReference>
<feature type="region of interest" description="Disordered" evidence="2">
    <location>
        <begin position="1"/>
        <end position="24"/>
    </location>
</feature>
<dbReference type="InterPro" id="IPR000953">
    <property type="entry name" value="Chromo/chromo_shadow_dom"/>
</dbReference>
<feature type="domain" description="Chromo" evidence="3">
    <location>
        <begin position="89"/>
        <end position="146"/>
    </location>
</feature>
<evidence type="ECO:0000313" key="5">
    <source>
        <dbReference type="Proteomes" id="UP000235672"/>
    </source>
</evidence>
<feature type="compositionally biased region" description="Polar residues" evidence="2">
    <location>
        <begin position="1"/>
        <end position="11"/>
    </location>
</feature>
<dbReference type="SUPFAM" id="SSF54160">
    <property type="entry name" value="Chromo domain-like"/>
    <property type="match status" value="1"/>
</dbReference>
<reference evidence="4 5" key="1">
    <citation type="submission" date="2016-05" db="EMBL/GenBank/DDBJ databases">
        <title>A degradative enzymes factory behind the ericoid mycorrhizal symbiosis.</title>
        <authorList>
            <consortium name="DOE Joint Genome Institute"/>
            <person name="Martino E."/>
            <person name="Morin E."/>
            <person name="Grelet G."/>
            <person name="Kuo A."/>
            <person name="Kohler A."/>
            <person name="Daghino S."/>
            <person name="Barry K."/>
            <person name="Choi C."/>
            <person name="Cichocki N."/>
            <person name="Clum A."/>
            <person name="Copeland A."/>
            <person name="Hainaut M."/>
            <person name="Haridas S."/>
            <person name="Labutti K."/>
            <person name="Lindquist E."/>
            <person name="Lipzen A."/>
            <person name="Khouja H.-R."/>
            <person name="Murat C."/>
            <person name="Ohm R."/>
            <person name="Olson A."/>
            <person name="Spatafora J."/>
            <person name="Veneault-Fourrey C."/>
            <person name="Henrissat B."/>
            <person name="Grigoriev I."/>
            <person name="Martin F."/>
            <person name="Perotto S."/>
        </authorList>
    </citation>
    <scope>NUCLEOTIDE SEQUENCE [LARGE SCALE GENOMIC DNA]</scope>
    <source>
        <strain evidence="4 5">UAMH 7357</strain>
    </source>
</reference>
<dbReference type="InterPro" id="IPR016197">
    <property type="entry name" value="Chromo-like_dom_sf"/>
</dbReference>
<dbReference type="EMBL" id="KZ613467">
    <property type="protein sequence ID" value="PMD26674.1"/>
    <property type="molecule type" value="Genomic_DNA"/>
</dbReference>
<accession>A0A2J6QK72</accession>
<dbReference type="Proteomes" id="UP000235672">
    <property type="component" value="Unassembled WGS sequence"/>
</dbReference>
<evidence type="ECO:0000259" key="3">
    <source>
        <dbReference type="PROSITE" id="PS50013"/>
    </source>
</evidence>
<sequence>MRGKTSTSTSMERAGWRGNCEPGSKHEEQRSVACLKPLHHAPDAESFGEAWADCPVDHRHVFAPYNLRQWDWAQRAPAVKPKCTSHHAPSRDEILAQKAARGGKHQYLVKWTGYARPTWTSASAMEDTLALDRWEARVRAGDAHIGGCMAR</sequence>
<organism evidence="4 5">
    <name type="scientific">Hyaloscypha hepaticicola</name>
    <dbReference type="NCBI Taxonomy" id="2082293"/>
    <lineage>
        <taxon>Eukaryota</taxon>
        <taxon>Fungi</taxon>
        <taxon>Dikarya</taxon>
        <taxon>Ascomycota</taxon>
        <taxon>Pezizomycotina</taxon>
        <taxon>Leotiomycetes</taxon>
        <taxon>Helotiales</taxon>
        <taxon>Hyaloscyphaceae</taxon>
        <taxon>Hyaloscypha</taxon>
    </lineage>
</organism>
<evidence type="ECO:0000313" key="4">
    <source>
        <dbReference type="EMBL" id="PMD26674.1"/>
    </source>
</evidence>
<evidence type="ECO:0000256" key="2">
    <source>
        <dbReference type="SAM" id="MobiDB-lite"/>
    </source>
</evidence>
<keyword evidence="5" id="KW-1185">Reference proteome</keyword>
<protein>
    <recommendedName>
        <fullName evidence="3">Chromo domain-containing protein</fullName>
    </recommendedName>
</protein>
<dbReference type="PROSITE" id="PS50013">
    <property type="entry name" value="CHROMO_2"/>
    <property type="match status" value="1"/>
</dbReference>
<dbReference type="Gene3D" id="2.40.50.40">
    <property type="match status" value="1"/>
</dbReference>
<comment type="subunit">
    <text evidence="1">Component of the NuA4 histone acetyltransferase complex.</text>
</comment>
<evidence type="ECO:0000256" key="1">
    <source>
        <dbReference type="ARBA" id="ARBA00011353"/>
    </source>
</evidence>
<gene>
    <name evidence="4" type="ORF">NA56DRAFT_744006</name>
</gene>
<name>A0A2J6QK72_9HELO</name>